<evidence type="ECO:0000313" key="4">
    <source>
        <dbReference type="Proteomes" id="UP000184111"/>
    </source>
</evidence>
<accession>A0A1M7CM09</accession>
<evidence type="ECO:0000313" key="3">
    <source>
        <dbReference type="EMBL" id="SHL68314.1"/>
    </source>
</evidence>
<keyword evidence="2" id="KW-0732">Signal</keyword>
<dbReference type="EMBL" id="FRBI01000005">
    <property type="protein sequence ID" value="SHL68314.1"/>
    <property type="molecule type" value="Genomic_DNA"/>
</dbReference>
<sequence length="70" mass="6858">MASQQPAQETGNRLRLIAAASVAALAVVLPLAAATAGPHDGAHRGNAGHSASHRTPDVDPEGPSGAVDGD</sequence>
<organism evidence="3 4">
    <name type="scientific">Actinacidiphila paucisporea</name>
    <dbReference type="NCBI Taxonomy" id="310782"/>
    <lineage>
        <taxon>Bacteria</taxon>
        <taxon>Bacillati</taxon>
        <taxon>Actinomycetota</taxon>
        <taxon>Actinomycetes</taxon>
        <taxon>Kitasatosporales</taxon>
        <taxon>Streptomycetaceae</taxon>
        <taxon>Actinacidiphila</taxon>
    </lineage>
</organism>
<gene>
    <name evidence="3" type="ORF">SAMN05216499_105283</name>
</gene>
<dbReference type="RefSeq" id="WP_073496693.1">
    <property type="nucleotide sequence ID" value="NZ_FRBI01000005.1"/>
</dbReference>
<protein>
    <submittedName>
        <fullName evidence="3">Uncharacterized protein</fullName>
    </submittedName>
</protein>
<dbReference type="AlphaFoldDB" id="A0A1M7CM09"/>
<name>A0A1M7CM09_9ACTN</name>
<proteinExistence type="predicted"/>
<keyword evidence="4" id="KW-1185">Reference proteome</keyword>
<feature type="signal peptide" evidence="2">
    <location>
        <begin position="1"/>
        <end position="33"/>
    </location>
</feature>
<evidence type="ECO:0000256" key="1">
    <source>
        <dbReference type="SAM" id="MobiDB-lite"/>
    </source>
</evidence>
<evidence type="ECO:0000256" key="2">
    <source>
        <dbReference type="SAM" id="SignalP"/>
    </source>
</evidence>
<feature type="region of interest" description="Disordered" evidence="1">
    <location>
        <begin position="36"/>
        <end position="70"/>
    </location>
</feature>
<reference evidence="3 4" key="1">
    <citation type="submission" date="2016-11" db="EMBL/GenBank/DDBJ databases">
        <authorList>
            <person name="Jaros S."/>
            <person name="Januszkiewicz K."/>
            <person name="Wedrychowicz H."/>
        </authorList>
    </citation>
    <scope>NUCLEOTIDE SEQUENCE [LARGE SCALE GENOMIC DNA]</scope>
    <source>
        <strain evidence="3 4">CGMCC 4.2025</strain>
    </source>
</reference>
<dbReference type="Proteomes" id="UP000184111">
    <property type="component" value="Unassembled WGS sequence"/>
</dbReference>
<feature type="chain" id="PRO_5012341951" evidence="2">
    <location>
        <begin position="34"/>
        <end position="70"/>
    </location>
</feature>